<name>A0A1N7CND1_9NOCA</name>
<dbReference type="EMBL" id="FTNT01000001">
    <property type="protein sequence ID" value="SIR65035.1"/>
    <property type="molecule type" value="Genomic_DNA"/>
</dbReference>
<evidence type="ECO:0000313" key="2">
    <source>
        <dbReference type="Proteomes" id="UP000186218"/>
    </source>
</evidence>
<reference evidence="1 2" key="1">
    <citation type="submission" date="2017-01" db="EMBL/GenBank/DDBJ databases">
        <authorList>
            <person name="Mah S.A."/>
            <person name="Swanson W.J."/>
            <person name="Moy G.W."/>
            <person name="Vacquier V.D."/>
        </authorList>
    </citation>
    <scope>NUCLEOTIDE SEQUENCE [LARGE SCALE GENOMIC DNA]</scope>
    <source>
        <strain evidence="1 2">CPCC 203464</strain>
    </source>
</reference>
<dbReference type="Proteomes" id="UP000186218">
    <property type="component" value="Unassembled WGS sequence"/>
</dbReference>
<dbReference type="OrthoDB" id="4158640at2"/>
<sequence>MHVIDEHHLDDDLIERRFVSGDIPGIAWIPDPCPEPVPTILLGHPGGLNSMYTRLLGRARMSARHGFATATIELPGSGDREPLPAIDEVRTELRQNLMSGQPVTDDIVDRLVLPLVDIAVPEWQVALDDLMSTPELRGPIGFSGGVTAIGLRLAGVEPRIAALVLFAGSFVPHSFVEEAARLSVPMHMLLQWDDERNDRQAALNLFDAYGSHQKTLSANMGGHTGVPDFAGEEVARFLARHLH</sequence>
<organism evidence="1 2">
    <name type="scientific">Williamsia sterculiae</name>
    <dbReference type="NCBI Taxonomy" id="1344003"/>
    <lineage>
        <taxon>Bacteria</taxon>
        <taxon>Bacillati</taxon>
        <taxon>Actinomycetota</taxon>
        <taxon>Actinomycetes</taxon>
        <taxon>Mycobacteriales</taxon>
        <taxon>Nocardiaceae</taxon>
        <taxon>Williamsia</taxon>
    </lineage>
</organism>
<dbReference type="RefSeq" id="WP_076475772.1">
    <property type="nucleotide sequence ID" value="NZ_FTNT01000001.1"/>
</dbReference>
<dbReference type="AlphaFoldDB" id="A0A1N7CND1"/>
<evidence type="ECO:0008006" key="3">
    <source>
        <dbReference type="Google" id="ProtNLM"/>
    </source>
</evidence>
<dbReference type="STRING" id="1344003.SAMN05445060_0247"/>
<evidence type="ECO:0000313" key="1">
    <source>
        <dbReference type="EMBL" id="SIR65035.1"/>
    </source>
</evidence>
<keyword evidence="2" id="KW-1185">Reference proteome</keyword>
<protein>
    <recommendedName>
        <fullName evidence="3">Dienelactone hydrolase</fullName>
    </recommendedName>
</protein>
<dbReference type="Gene3D" id="3.40.50.1820">
    <property type="entry name" value="alpha/beta hydrolase"/>
    <property type="match status" value="1"/>
</dbReference>
<dbReference type="SUPFAM" id="SSF53474">
    <property type="entry name" value="alpha/beta-Hydrolases"/>
    <property type="match status" value="1"/>
</dbReference>
<accession>A0A1N7CND1</accession>
<gene>
    <name evidence="1" type="ORF">SAMN05445060_0247</name>
</gene>
<dbReference type="InterPro" id="IPR029058">
    <property type="entry name" value="AB_hydrolase_fold"/>
</dbReference>
<proteinExistence type="predicted"/>